<dbReference type="RefSeq" id="WP_013291869.1">
    <property type="nucleotide sequence ID" value="NC_014393.1"/>
</dbReference>
<feature type="transmembrane region" description="Helical" evidence="3">
    <location>
        <begin position="531"/>
        <end position="549"/>
    </location>
</feature>
<dbReference type="AlphaFoldDB" id="D9SVZ8"/>
<dbReference type="STRING" id="573061.Clocel_3533"/>
<feature type="domain" description="Phage tail tape measure protein" evidence="4">
    <location>
        <begin position="157"/>
        <end position="353"/>
    </location>
</feature>
<proteinExistence type="predicted"/>
<dbReference type="EMBL" id="CP002160">
    <property type="protein sequence ID" value="ADL53209.1"/>
    <property type="molecule type" value="Genomic_DNA"/>
</dbReference>
<keyword evidence="3" id="KW-1133">Transmembrane helix</keyword>
<dbReference type="InterPro" id="IPR010090">
    <property type="entry name" value="Phage_tape_meas"/>
</dbReference>
<keyword evidence="6" id="KW-1185">Reference proteome</keyword>
<dbReference type="eggNOG" id="COG5280">
    <property type="taxonomic scope" value="Bacteria"/>
</dbReference>
<name>D9SVZ8_CLOC7</name>
<dbReference type="PANTHER" id="PTHR37813">
    <property type="entry name" value="FELS-2 PROPHAGE PROTEIN"/>
    <property type="match status" value="1"/>
</dbReference>
<sequence>MSDGRIIIETQLDNKGLEYGVKKLSSTAKTGLKSFSDAFSDAEVAVSDLSESANKLDKNYSKAMNEVTSNTDKAIKKVQDLSEKTEKVGALKSISNVGMIGLAGAATAAGAAVLGLSGYTVKLGNDYSSAMNQLQASTGASAEEMKNLSEVVKGVYADNLGESFEDVANAVSEVSKNLSLSGDELKKITELAIGFRDTFGVEVNESARAAKALMDNFGISAEQAFNLMTQGQQQGLDFSGEFIDTINEYSVQFKKLGLSAEDMFKVFYDGTASGAFNLDKVGDAIKELSIRVVDGSKTTIDGFNLIGLNADEMAKKFASGGESAREAFYQTLQALNSVQDPLAKNTAGVDLLGTMWEDLGPEVVTSLGTMTDTFNMTLDSAQQLNNIKYNSFGEALQGLKRQLETNVLLPISEKALPALNDMANKLKESFSSEEMKASLKTLSESISKVIEKVADFIANNLPSILDGLAWILDNADIIAASIAGIGTALGTMKVAGAIMELVDAFKGVKIAINAATVAEGELNVTMMANPIILIVSLIAGLIVALVVLWNTNEDFRNAVTAIWEKVSTFFKDVWNGIVKFFTETIPKWIDDVVEWFESIPEWFKSLPGKIETWLKDVIVRLLKWAKDVNDQFVNFVIDTLNGIIDWFESLPEKIGYLIGFTLGKLLKFGQDTYNWVTTEIPKIIDEIINWFKTLPDRIWEWLTNTINDFVTWCTDMNLKAEEYMGNLINDIVNWFTSLPGRIWEWLTNTVNDFVNWCIDMNLKAEQYVGDLINNIIDWFKALPDRLVEVGENIVYGIYDGIMGAKDWLFDKIGEFVDGVLSGFTDALDINSPSRVMRDLVGINIVKGIGVGIDVERPNLEKDIGSSIDGITSKMQTAVNLETAKTTANIVANNTIVSKDSVSSDALKGENKIIENHIHVDIEGREVAKAVAPFQNEFDNYNLGR</sequence>
<dbReference type="OrthoDB" id="1677957at2"/>
<dbReference type="KEGG" id="ccb:Clocel_3533"/>
<dbReference type="Proteomes" id="UP000002730">
    <property type="component" value="Chromosome"/>
</dbReference>
<keyword evidence="3" id="KW-0812">Transmembrane</keyword>
<organism evidence="5 6">
    <name type="scientific">Clostridium cellulovorans (strain ATCC 35296 / DSM 3052 / OCM 3 / 743B)</name>
    <dbReference type="NCBI Taxonomy" id="573061"/>
    <lineage>
        <taxon>Bacteria</taxon>
        <taxon>Bacillati</taxon>
        <taxon>Bacillota</taxon>
        <taxon>Clostridia</taxon>
        <taxon>Eubacteriales</taxon>
        <taxon>Clostridiaceae</taxon>
        <taxon>Clostridium</taxon>
    </lineage>
</organism>
<keyword evidence="2" id="KW-0175">Coiled coil</keyword>
<dbReference type="eggNOG" id="COG5412">
    <property type="taxonomic scope" value="Bacteria"/>
</dbReference>
<evidence type="ECO:0000256" key="2">
    <source>
        <dbReference type="SAM" id="Coils"/>
    </source>
</evidence>
<feature type="coiled-coil region" evidence="2">
    <location>
        <begin position="46"/>
        <end position="84"/>
    </location>
</feature>
<evidence type="ECO:0000313" key="6">
    <source>
        <dbReference type="Proteomes" id="UP000002730"/>
    </source>
</evidence>
<accession>D9SVZ8</accession>
<keyword evidence="3" id="KW-0472">Membrane</keyword>
<dbReference type="InterPro" id="IPR016024">
    <property type="entry name" value="ARM-type_fold"/>
</dbReference>
<evidence type="ECO:0000313" key="5">
    <source>
        <dbReference type="EMBL" id="ADL53209.1"/>
    </source>
</evidence>
<gene>
    <name evidence="5" type="ordered locus">Clocel_3533</name>
</gene>
<dbReference type="SUPFAM" id="SSF48371">
    <property type="entry name" value="ARM repeat"/>
    <property type="match status" value="1"/>
</dbReference>
<keyword evidence="1" id="KW-1188">Viral release from host cell</keyword>
<dbReference type="PANTHER" id="PTHR37813:SF1">
    <property type="entry name" value="FELS-2 PROPHAGE PROTEIN"/>
    <property type="match status" value="1"/>
</dbReference>
<reference evidence="5 6" key="1">
    <citation type="submission" date="2010-08" db="EMBL/GenBank/DDBJ databases">
        <title>Complete sequence of Clostridium cellulovorans 743B.</title>
        <authorList>
            <consortium name="US DOE Joint Genome Institute"/>
            <person name="Lucas S."/>
            <person name="Copeland A."/>
            <person name="Lapidus A."/>
            <person name="Cheng J.-F."/>
            <person name="Bruce D."/>
            <person name="Goodwin L."/>
            <person name="Pitluck S."/>
            <person name="Chertkov O."/>
            <person name="Detter J.C."/>
            <person name="Han C."/>
            <person name="Tapia R."/>
            <person name="Land M."/>
            <person name="Hauser L."/>
            <person name="Chang Y.-J."/>
            <person name="Jeffries C."/>
            <person name="Kyrpides N."/>
            <person name="Ivanova N."/>
            <person name="Mikhailova N."/>
            <person name="Hemme C.L."/>
            <person name="Woyke T."/>
        </authorList>
    </citation>
    <scope>NUCLEOTIDE SEQUENCE [LARGE SCALE GENOMIC DNA]</scope>
    <source>
        <strain evidence="6">ATCC 35296 / DSM 3052 / OCM 3 / 743B</strain>
    </source>
</reference>
<evidence type="ECO:0000259" key="4">
    <source>
        <dbReference type="Pfam" id="PF10145"/>
    </source>
</evidence>
<dbReference type="Pfam" id="PF10145">
    <property type="entry name" value="PhageMin_Tail"/>
    <property type="match status" value="1"/>
</dbReference>
<evidence type="ECO:0000256" key="3">
    <source>
        <dbReference type="SAM" id="Phobius"/>
    </source>
</evidence>
<dbReference type="HOGENOM" id="CLU_287821_0_0_9"/>
<protein>
    <submittedName>
        <fullName evidence="5">Phage tail tape measure protein, TP901 family</fullName>
    </submittedName>
</protein>
<evidence type="ECO:0000256" key="1">
    <source>
        <dbReference type="ARBA" id="ARBA00022612"/>
    </source>
</evidence>